<dbReference type="InterPro" id="IPR015269">
    <property type="entry name" value="UPF0029_Impact_C"/>
</dbReference>
<dbReference type="Pfam" id="PF09186">
    <property type="entry name" value="DUF1949"/>
    <property type="match status" value="1"/>
</dbReference>
<dbReference type="OrthoDB" id="9813771at2"/>
<reference evidence="4 5" key="1">
    <citation type="submission" date="2019-02" db="EMBL/GenBank/DDBJ databases">
        <title>Genomic Encyclopedia of Type Strains, Phase IV (KMG-IV): sequencing the most valuable type-strain genomes for metagenomic binning, comparative biology and taxonomic classification.</title>
        <authorList>
            <person name="Goeker M."/>
        </authorList>
    </citation>
    <scope>NUCLEOTIDE SEQUENCE [LARGE SCALE GENOMIC DNA]</scope>
    <source>
        <strain evidence="4 5">DSM 29486</strain>
    </source>
</reference>
<feature type="domain" description="UPF0029" evidence="3">
    <location>
        <begin position="140"/>
        <end position="195"/>
    </location>
</feature>
<organism evidence="4 5">
    <name type="scientific">Cuneatibacter caecimuris</name>
    <dbReference type="NCBI Taxonomy" id="1796618"/>
    <lineage>
        <taxon>Bacteria</taxon>
        <taxon>Bacillati</taxon>
        <taxon>Bacillota</taxon>
        <taxon>Clostridia</taxon>
        <taxon>Lachnospirales</taxon>
        <taxon>Lachnospiraceae</taxon>
        <taxon>Cuneatibacter</taxon>
    </lineage>
</organism>
<dbReference type="Pfam" id="PF01205">
    <property type="entry name" value="Impact_N"/>
    <property type="match status" value="1"/>
</dbReference>
<proteinExistence type="inferred from homology"/>
<dbReference type="InterPro" id="IPR036956">
    <property type="entry name" value="Impact_N_sf"/>
</dbReference>
<dbReference type="NCBIfam" id="TIGR00257">
    <property type="entry name" value="IMPACT_YIGZ"/>
    <property type="match status" value="1"/>
</dbReference>
<dbReference type="RefSeq" id="WP_130436091.1">
    <property type="nucleotide sequence ID" value="NZ_SGXF01000007.1"/>
</dbReference>
<evidence type="ECO:0000313" key="5">
    <source>
        <dbReference type="Proteomes" id="UP000292927"/>
    </source>
</evidence>
<evidence type="ECO:0000259" key="2">
    <source>
        <dbReference type="Pfam" id="PF01205"/>
    </source>
</evidence>
<gene>
    <name evidence="4" type="ORF">EV209_2839</name>
</gene>
<evidence type="ECO:0000313" key="4">
    <source>
        <dbReference type="EMBL" id="RZS92770.1"/>
    </source>
</evidence>
<dbReference type="InterPro" id="IPR015796">
    <property type="entry name" value="Impact_YigZ-like"/>
</dbReference>
<dbReference type="InterPro" id="IPR035647">
    <property type="entry name" value="EFG_III/V"/>
</dbReference>
<comment type="similarity">
    <text evidence="1">Belongs to the IMPACT family.</text>
</comment>
<dbReference type="Gene3D" id="3.30.230.30">
    <property type="entry name" value="Impact, N-terminal domain"/>
    <property type="match status" value="1"/>
</dbReference>
<dbReference type="Gene3D" id="3.30.70.240">
    <property type="match status" value="1"/>
</dbReference>
<sequence>MVEQYRTIYMGGSGEFTEKKSRFIGHAAHVESEEEALAFIEKIRKQHWDANHNCWAYVIGTGSQMARCSDDGEPGGTAGRPMLDVLTGQGVCNTAAVVTRYFGGTLLGTGGLVRAYTKGVQCALESSVLVEKYLARKLEIRVDYTELGKVQYLLAQENIKILDSVYEADVRLCAPVPVRQLMQLKEKLTDGTGGKICLNQLEQIYYGIVDGEMKIWSE</sequence>
<dbReference type="GO" id="GO:0006446">
    <property type="term" value="P:regulation of translational initiation"/>
    <property type="evidence" value="ECO:0007669"/>
    <property type="project" value="TreeGrafter"/>
</dbReference>
<dbReference type="GO" id="GO:0005737">
    <property type="term" value="C:cytoplasm"/>
    <property type="evidence" value="ECO:0007669"/>
    <property type="project" value="TreeGrafter"/>
</dbReference>
<dbReference type="PROSITE" id="PS00910">
    <property type="entry name" value="UPF0029"/>
    <property type="match status" value="1"/>
</dbReference>
<dbReference type="SUPFAM" id="SSF54211">
    <property type="entry name" value="Ribosomal protein S5 domain 2-like"/>
    <property type="match status" value="1"/>
</dbReference>
<dbReference type="InterPro" id="IPR023582">
    <property type="entry name" value="Impact"/>
</dbReference>
<evidence type="ECO:0000259" key="3">
    <source>
        <dbReference type="Pfam" id="PF09186"/>
    </source>
</evidence>
<accession>A0A4Q7P0B4</accession>
<protein>
    <submittedName>
        <fullName evidence="4">Putative YigZ family protein</fullName>
    </submittedName>
</protein>
<dbReference type="InterPro" id="IPR020569">
    <property type="entry name" value="UPF0029_Impact_CS"/>
</dbReference>
<dbReference type="InterPro" id="IPR020568">
    <property type="entry name" value="Ribosomal_Su5_D2-typ_SF"/>
</dbReference>
<keyword evidence="5" id="KW-1185">Reference proteome</keyword>
<dbReference type="PANTHER" id="PTHR16301:SF20">
    <property type="entry name" value="IMPACT FAMILY MEMBER YIGZ"/>
    <property type="match status" value="1"/>
</dbReference>
<dbReference type="SUPFAM" id="SSF54980">
    <property type="entry name" value="EF-G C-terminal domain-like"/>
    <property type="match status" value="1"/>
</dbReference>
<name>A0A4Q7P0B4_9FIRM</name>
<dbReference type="InterPro" id="IPR001498">
    <property type="entry name" value="Impact_N"/>
</dbReference>
<evidence type="ECO:0000256" key="1">
    <source>
        <dbReference type="ARBA" id="ARBA00007665"/>
    </source>
</evidence>
<comment type="caution">
    <text evidence="4">The sequence shown here is derived from an EMBL/GenBank/DDBJ whole genome shotgun (WGS) entry which is preliminary data.</text>
</comment>
<dbReference type="PANTHER" id="PTHR16301">
    <property type="entry name" value="IMPACT-RELATED"/>
    <property type="match status" value="1"/>
</dbReference>
<feature type="domain" description="Impact N-terminal" evidence="2">
    <location>
        <begin position="19"/>
        <end position="123"/>
    </location>
</feature>
<dbReference type="AlphaFoldDB" id="A0A4Q7P0B4"/>
<dbReference type="Proteomes" id="UP000292927">
    <property type="component" value="Unassembled WGS sequence"/>
</dbReference>
<dbReference type="EMBL" id="SGXF01000007">
    <property type="protein sequence ID" value="RZS92770.1"/>
    <property type="molecule type" value="Genomic_DNA"/>
</dbReference>